<dbReference type="RefSeq" id="XP_022388423.1">
    <property type="nucleotide sequence ID" value="XM_022534505.1"/>
</dbReference>
<reference evidence="11 12" key="1">
    <citation type="journal article" date="2016" name="Genome Biol. Evol.">
        <title>Draft genome sequence of an aflatoxigenic Aspergillus species, A. bombycis.</title>
        <authorList>
            <person name="Moore G.G."/>
            <person name="Mack B.M."/>
            <person name="Beltz S.B."/>
            <person name="Gilbert M.K."/>
        </authorList>
    </citation>
    <scope>NUCLEOTIDE SEQUENCE [LARGE SCALE GENOMIC DNA]</scope>
    <source>
        <strain evidence="12">NRRL 26010</strain>
    </source>
</reference>
<dbReference type="GO" id="GO:0008270">
    <property type="term" value="F:zinc ion binding"/>
    <property type="evidence" value="ECO:0007669"/>
    <property type="project" value="UniProtKB-KW"/>
</dbReference>
<feature type="region of interest" description="Disordered" evidence="8">
    <location>
        <begin position="254"/>
        <end position="292"/>
    </location>
</feature>
<evidence type="ECO:0000256" key="6">
    <source>
        <dbReference type="ARBA" id="ARBA00023242"/>
    </source>
</evidence>
<evidence type="ECO:0000256" key="2">
    <source>
        <dbReference type="ARBA" id="ARBA00022833"/>
    </source>
</evidence>
<keyword evidence="3" id="KW-0805">Transcription regulation</keyword>
<organism evidence="11 12">
    <name type="scientific">Aspergillus bombycis</name>
    <dbReference type="NCBI Taxonomy" id="109264"/>
    <lineage>
        <taxon>Eukaryota</taxon>
        <taxon>Fungi</taxon>
        <taxon>Dikarya</taxon>
        <taxon>Ascomycota</taxon>
        <taxon>Pezizomycotina</taxon>
        <taxon>Eurotiomycetes</taxon>
        <taxon>Eurotiomycetidae</taxon>
        <taxon>Eurotiales</taxon>
        <taxon>Aspergillaceae</taxon>
        <taxon>Aspergillus</taxon>
    </lineage>
</organism>
<evidence type="ECO:0000256" key="5">
    <source>
        <dbReference type="ARBA" id="ARBA00023163"/>
    </source>
</evidence>
<accession>A0A1F7ZZ20</accession>
<keyword evidence="1" id="KW-0479">Metal-binding</keyword>
<dbReference type="SUPFAM" id="SSF57667">
    <property type="entry name" value="beta-beta-alpha zinc fingers"/>
    <property type="match status" value="1"/>
</dbReference>
<dbReference type="Proteomes" id="UP000179179">
    <property type="component" value="Unassembled WGS sequence"/>
</dbReference>
<dbReference type="OrthoDB" id="1405595at2759"/>
<dbReference type="PROSITE" id="PS00028">
    <property type="entry name" value="ZINC_FINGER_C2H2_1"/>
    <property type="match status" value="2"/>
</dbReference>
<dbReference type="SUPFAM" id="SSF57701">
    <property type="entry name" value="Zn2/Cys6 DNA-binding domain"/>
    <property type="match status" value="1"/>
</dbReference>
<dbReference type="GO" id="GO:0003677">
    <property type="term" value="F:DNA binding"/>
    <property type="evidence" value="ECO:0007669"/>
    <property type="project" value="UniProtKB-KW"/>
</dbReference>
<dbReference type="InterPro" id="IPR007219">
    <property type="entry name" value="XnlR_reg_dom"/>
</dbReference>
<keyword evidence="12" id="KW-1185">Reference proteome</keyword>
<dbReference type="SMART" id="SM00066">
    <property type="entry name" value="GAL4"/>
    <property type="match status" value="1"/>
</dbReference>
<dbReference type="CDD" id="cd00067">
    <property type="entry name" value="GAL4"/>
    <property type="match status" value="1"/>
</dbReference>
<feature type="compositionally biased region" description="Polar residues" evidence="8">
    <location>
        <begin position="135"/>
        <end position="187"/>
    </location>
</feature>
<evidence type="ECO:0000256" key="4">
    <source>
        <dbReference type="ARBA" id="ARBA00023125"/>
    </source>
</evidence>
<evidence type="ECO:0000313" key="12">
    <source>
        <dbReference type="Proteomes" id="UP000179179"/>
    </source>
</evidence>
<evidence type="ECO:0000256" key="3">
    <source>
        <dbReference type="ARBA" id="ARBA00023015"/>
    </source>
</evidence>
<dbReference type="GO" id="GO:0000981">
    <property type="term" value="F:DNA-binding transcription factor activity, RNA polymerase II-specific"/>
    <property type="evidence" value="ECO:0007669"/>
    <property type="project" value="InterPro"/>
</dbReference>
<evidence type="ECO:0000256" key="7">
    <source>
        <dbReference type="PROSITE-ProRule" id="PRU00042"/>
    </source>
</evidence>
<dbReference type="Gene3D" id="4.10.240.10">
    <property type="entry name" value="Zn(2)-C6 fungal-type DNA-binding domain"/>
    <property type="match status" value="1"/>
</dbReference>
<dbReference type="Gene3D" id="3.30.160.60">
    <property type="entry name" value="Classic Zinc Finger"/>
    <property type="match status" value="1"/>
</dbReference>
<keyword evidence="7" id="KW-0863">Zinc-finger</keyword>
<dbReference type="GO" id="GO:0006351">
    <property type="term" value="P:DNA-templated transcription"/>
    <property type="evidence" value="ECO:0007669"/>
    <property type="project" value="InterPro"/>
</dbReference>
<dbReference type="PANTHER" id="PTHR47660">
    <property type="entry name" value="TRANSCRIPTION FACTOR WITH C2H2 AND ZN(2)-CYS(6) DNA BINDING DOMAIN (EUROFUNG)-RELATED-RELATED"/>
    <property type="match status" value="1"/>
</dbReference>
<feature type="region of interest" description="Disordered" evidence="8">
    <location>
        <begin position="1"/>
        <end position="27"/>
    </location>
</feature>
<evidence type="ECO:0008006" key="13">
    <source>
        <dbReference type="Google" id="ProtNLM"/>
    </source>
</evidence>
<keyword evidence="5" id="KW-0804">Transcription</keyword>
<evidence type="ECO:0000259" key="9">
    <source>
        <dbReference type="PROSITE" id="PS50048"/>
    </source>
</evidence>
<keyword evidence="4" id="KW-0238">DNA-binding</keyword>
<dbReference type="STRING" id="109264.A0A1F7ZZ20"/>
<evidence type="ECO:0000259" key="10">
    <source>
        <dbReference type="PROSITE" id="PS50157"/>
    </source>
</evidence>
<gene>
    <name evidence="11" type="ORF">ABOM_007376</name>
</gene>
<dbReference type="InterPro" id="IPR013087">
    <property type="entry name" value="Znf_C2H2_type"/>
</dbReference>
<feature type="domain" description="Zn(2)-C6 fungal-type" evidence="9">
    <location>
        <begin position="102"/>
        <end position="131"/>
    </location>
</feature>
<dbReference type="GeneID" id="34450766"/>
<protein>
    <recommendedName>
        <fullName evidence="13">C2H2 type zinc finger domain protein</fullName>
    </recommendedName>
</protein>
<feature type="region of interest" description="Disordered" evidence="8">
    <location>
        <begin position="135"/>
        <end position="211"/>
    </location>
</feature>
<dbReference type="AlphaFoldDB" id="A0A1F7ZZ20"/>
<comment type="caution">
    <text evidence="11">The sequence shown here is derived from an EMBL/GenBank/DDBJ whole genome shotgun (WGS) entry which is preliminary data.</text>
</comment>
<evidence type="ECO:0000256" key="8">
    <source>
        <dbReference type="SAM" id="MobiDB-lite"/>
    </source>
</evidence>
<evidence type="ECO:0000256" key="1">
    <source>
        <dbReference type="ARBA" id="ARBA00022723"/>
    </source>
</evidence>
<keyword evidence="2" id="KW-0862">Zinc</keyword>
<dbReference type="InterPro" id="IPR036864">
    <property type="entry name" value="Zn2-C6_fun-type_DNA-bd_sf"/>
</dbReference>
<keyword evidence="6" id="KW-0539">Nucleus</keyword>
<feature type="domain" description="C2H2-type" evidence="10">
    <location>
        <begin position="35"/>
        <end position="62"/>
    </location>
</feature>
<dbReference type="PROSITE" id="PS50048">
    <property type="entry name" value="ZN2_CY6_FUNGAL_2"/>
    <property type="match status" value="1"/>
</dbReference>
<dbReference type="EMBL" id="LYCR01000051">
    <property type="protein sequence ID" value="OGM44706.1"/>
    <property type="molecule type" value="Genomic_DNA"/>
</dbReference>
<dbReference type="Pfam" id="PF00172">
    <property type="entry name" value="Zn_clus"/>
    <property type="match status" value="1"/>
</dbReference>
<feature type="compositionally biased region" description="Basic and acidic residues" evidence="8">
    <location>
        <begin position="275"/>
        <end position="284"/>
    </location>
</feature>
<sequence length="853" mass="96844">MANLSDKSSLYPQHNDPNIHSPPNSSELSALPRGYNCGVCSASFRRREHFERHLSSHSKRKDFRCDICNKRFTRRDTLQRHLALHGQVSTTAHTTLPRALHACINCVKLKQRCSGSRPCDRCSRKGLPCQFPTASRIQTQEVRPNATEQNTSNQTNHTLGHNDPFRSSSVYGLSPVRTIQTDPSGSSMVDFAGGPSADILSPRQAQENSQYTDTTSLFDPFLFWPLDNAFEHPGMASTTSSGLHTSSGMAGTGNLPISMSLGSDYPAELPNSQDHSVHAEEGARDPYNAQSGNYVSDPLTQEDRDILISEDYGHVPKPSISTYQKICANYADESRSSPEALPQSLYSLQVLHTCTQLYFEHFHRGFPILHQGSFQARSSSWLLYIAVAAVGSQYSRLPGRTRIFFDLVKIIRVSLLQKLNSIVSLQNNLELAQATLLFNFALLFGGTREGIMHLQYQRNLLVTMCRPFLVPCVLFAKNDMLSSASVPTTDWHQWITIESWKRVVYFTWLTECFQTILFDLPSIITLGDMHLRLPCNDQMWQSTTFHDWERARSLQRDPTELLHPFSLLKVRAVDDERIRRLSDLELWISVIAVYLAERHITEQQSLYSSFGMHKMPDYRNLLSGEGIDEHTHDRDNIDAVLEAFEQAVTRRRQEPPLLPIVTKFSLLLRLIRFIHYRQLYASVGWMARPPEVFAATQHITQRLQTEPRRARQSLSHAARLFQIIRSQRQFDPYDSFMLLMAVLYIWNYDRLVISGQPPRLAGGDSEEILRIDQDMNEEVRKKWIAGTFDLSKHLHISGIGVLNGQSSQPRIFRESIRVLGHDQAWSTQANAIRSALHQILSGGAPSFPAQDEG</sequence>
<dbReference type="PANTHER" id="PTHR47660:SF2">
    <property type="entry name" value="TRANSCRIPTION FACTOR WITH C2H2 AND ZN(2)-CYS(6) DNA BINDING DOMAIN (EUROFUNG)"/>
    <property type="match status" value="1"/>
</dbReference>
<dbReference type="CDD" id="cd12148">
    <property type="entry name" value="fungal_TF_MHR"/>
    <property type="match status" value="1"/>
</dbReference>
<dbReference type="SMART" id="SM00355">
    <property type="entry name" value="ZnF_C2H2"/>
    <property type="match status" value="2"/>
</dbReference>
<dbReference type="PROSITE" id="PS50157">
    <property type="entry name" value="ZINC_FINGER_C2H2_2"/>
    <property type="match status" value="2"/>
</dbReference>
<feature type="domain" description="C2H2-type" evidence="10">
    <location>
        <begin position="63"/>
        <end position="85"/>
    </location>
</feature>
<proteinExistence type="predicted"/>
<dbReference type="Pfam" id="PF04082">
    <property type="entry name" value="Fungal_trans"/>
    <property type="match status" value="1"/>
</dbReference>
<name>A0A1F7ZZ20_9EURO</name>
<dbReference type="InterPro" id="IPR036236">
    <property type="entry name" value="Znf_C2H2_sf"/>
</dbReference>
<dbReference type="InterPro" id="IPR001138">
    <property type="entry name" value="Zn2Cys6_DnaBD"/>
</dbReference>
<evidence type="ECO:0000313" key="11">
    <source>
        <dbReference type="EMBL" id="OGM44706.1"/>
    </source>
</evidence>
<dbReference type="Pfam" id="PF00096">
    <property type="entry name" value="zf-C2H2"/>
    <property type="match status" value="2"/>
</dbReference>